<proteinExistence type="predicted"/>
<name>A0ABR3JB87_9AGAR</name>
<evidence type="ECO:0008006" key="4">
    <source>
        <dbReference type="Google" id="ProtNLM"/>
    </source>
</evidence>
<keyword evidence="3" id="KW-1185">Reference proteome</keyword>
<evidence type="ECO:0000313" key="3">
    <source>
        <dbReference type="Proteomes" id="UP001556367"/>
    </source>
</evidence>
<feature type="compositionally biased region" description="Polar residues" evidence="1">
    <location>
        <begin position="530"/>
        <end position="541"/>
    </location>
</feature>
<dbReference type="InterPro" id="IPR036537">
    <property type="entry name" value="Adaptor_Cbl_N_dom_sf"/>
</dbReference>
<dbReference type="EMBL" id="JASNQZ010000010">
    <property type="protein sequence ID" value="KAL0952755.1"/>
    <property type="molecule type" value="Genomic_DNA"/>
</dbReference>
<protein>
    <recommendedName>
        <fullName evidence="4">Fungal N-terminal domain-containing protein</fullName>
    </recommendedName>
</protein>
<evidence type="ECO:0000256" key="1">
    <source>
        <dbReference type="SAM" id="MobiDB-lite"/>
    </source>
</evidence>
<feature type="region of interest" description="Disordered" evidence="1">
    <location>
        <begin position="521"/>
        <end position="541"/>
    </location>
</feature>
<reference evidence="3" key="1">
    <citation type="submission" date="2024-06" db="EMBL/GenBank/DDBJ databases">
        <title>Multi-omics analyses provide insights into the biosynthesis of the anticancer antibiotic pleurotin in Hohenbuehelia grisea.</title>
        <authorList>
            <person name="Weaver J.A."/>
            <person name="Alberti F."/>
        </authorList>
    </citation>
    <scope>NUCLEOTIDE SEQUENCE [LARGE SCALE GENOMIC DNA]</scope>
    <source>
        <strain evidence="3">T-177</strain>
    </source>
</reference>
<comment type="caution">
    <text evidence="2">The sequence shown here is derived from an EMBL/GenBank/DDBJ whole genome shotgun (WGS) entry which is preliminary data.</text>
</comment>
<organism evidence="2 3">
    <name type="scientific">Hohenbuehelia grisea</name>
    <dbReference type="NCBI Taxonomy" id="104357"/>
    <lineage>
        <taxon>Eukaryota</taxon>
        <taxon>Fungi</taxon>
        <taxon>Dikarya</taxon>
        <taxon>Basidiomycota</taxon>
        <taxon>Agaricomycotina</taxon>
        <taxon>Agaricomycetes</taxon>
        <taxon>Agaricomycetidae</taxon>
        <taxon>Agaricales</taxon>
        <taxon>Pleurotineae</taxon>
        <taxon>Pleurotaceae</taxon>
        <taxon>Hohenbuehelia</taxon>
    </lineage>
</organism>
<dbReference type="Proteomes" id="UP001556367">
    <property type="component" value="Unassembled WGS sequence"/>
</dbReference>
<evidence type="ECO:0000313" key="2">
    <source>
        <dbReference type="EMBL" id="KAL0952755.1"/>
    </source>
</evidence>
<accession>A0ABR3JB87</accession>
<sequence length="541" mass="60044">MDGVSLAASVFALIDAAAKLKATISKVKANSGRTRKITEDITQRLSDIATFDLRHSEALGSQEAAELKVSLDDLSRILRQAQTFCEGILAQASGGRLSSVTSSIRAWFKRNDLGAELEELEERIHSAQLRFTTFAAARAELVSLRAEHNIVVLRQESRDRSTQLESLVSQMLLQDHKDKTRPIGSLHSQQPDIAELDFLEWQTKKLLNVINQRKSMWAEMGPYEEPHETHYASVHRCGSAHIYHCSPHSMPFHDGLMLCLSALRALKDRPDAFSVSELAVQTLYLALHLADLSLSTHGPVIRSTADLFSIILAGNKCFASLRFTAKALTYKIGVCTDKAEALATAKRCADMWQSVCDTSSADEHFWCLIHALCESSLLSRQTGEHIDGLEYARQSLTLLRDRSPPSLVQPNVCRYIPSAQVSWLASGEADVVFSSERSMKQDVLRAFLESIVIRHLAYSFASVGRYSEARIAMTDALSCHEASHCVYPCPEYELCTIDMRKALAIWVPIARNPPPVAFIEEVEDPPSKNPLPTMSASSHPQ</sequence>
<dbReference type="Gene3D" id="1.20.930.20">
    <property type="entry name" value="Adaptor protein Cbl, N-terminal domain"/>
    <property type="match status" value="1"/>
</dbReference>
<gene>
    <name evidence="2" type="ORF">HGRIS_006984</name>
</gene>